<proteinExistence type="predicted"/>
<dbReference type="SUPFAM" id="SSF53098">
    <property type="entry name" value="Ribonuclease H-like"/>
    <property type="match status" value="1"/>
</dbReference>
<evidence type="ECO:0000313" key="1">
    <source>
        <dbReference type="EMBL" id="CAF2754741.1"/>
    </source>
</evidence>
<organism evidence="1 2">
    <name type="scientific">Lepeophtheirus salmonis</name>
    <name type="common">Salmon louse</name>
    <name type="synonym">Caligus salmonis</name>
    <dbReference type="NCBI Taxonomy" id="72036"/>
    <lineage>
        <taxon>Eukaryota</taxon>
        <taxon>Metazoa</taxon>
        <taxon>Ecdysozoa</taxon>
        <taxon>Arthropoda</taxon>
        <taxon>Crustacea</taxon>
        <taxon>Multicrustacea</taxon>
        <taxon>Hexanauplia</taxon>
        <taxon>Copepoda</taxon>
        <taxon>Siphonostomatoida</taxon>
        <taxon>Caligidae</taxon>
        <taxon>Lepeophtheirus</taxon>
    </lineage>
</organism>
<evidence type="ECO:0000313" key="2">
    <source>
        <dbReference type="Proteomes" id="UP000675881"/>
    </source>
</evidence>
<keyword evidence="2" id="KW-1185">Reference proteome</keyword>
<dbReference type="AlphaFoldDB" id="A0A7R8CAU6"/>
<dbReference type="Proteomes" id="UP000675881">
    <property type="component" value="Chromosome 1"/>
</dbReference>
<protein>
    <submittedName>
        <fullName evidence="1">(salmon louse) hypothetical protein</fullName>
    </submittedName>
</protein>
<accession>A0A7R8CAU6</accession>
<name>A0A7R8CAU6_LEPSM</name>
<dbReference type="InterPro" id="IPR012337">
    <property type="entry name" value="RNaseH-like_sf"/>
</dbReference>
<reference evidence="1" key="1">
    <citation type="submission" date="2021-02" db="EMBL/GenBank/DDBJ databases">
        <authorList>
            <person name="Bekaert M."/>
        </authorList>
    </citation>
    <scope>NUCLEOTIDE SEQUENCE</scope>
    <source>
        <strain evidence="1">IoA-00</strain>
    </source>
</reference>
<sequence>MTRDYGSYELISRFYRRRALYLCQQAKLRINWPVNVFTACCQRRNSRPCKYPSSMGLSICKNKRKHLSLLRLSQLVSADQWRLMSRVINVVAIFKETTLLISDSKSMISEVLPTIKALNRYIQSLCETDDTGVQTLMQNLISSVKKRFEEHFMHEKFLLSTNADPRFNANGFPDS</sequence>
<gene>
    <name evidence="1" type="ORF">LSAA_1374</name>
</gene>
<dbReference type="EMBL" id="HG994580">
    <property type="protein sequence ID" value="CAF2754741.1"/>
    <property type="molecule type" value="Genomic_DNA"/>
</dbReference>